<dbReference type="InterPro" id="IPR005101">
    <property type="entry name" value="Cryptochr/Photolyase_FAD-bd"/>
</dbReference>
<dbReference type="PANTHER" id="PTHR11455:SF9">
    <property type="entry name" value="CRYPTOCHROME CIRCADIAN CLOCK 5 ISOFORM X1"/>
    <property type="match status" value="1"/>
</dbReference>
<dbReference type="Gene3D" id="1.10.579.10">
    <property type="entry name" value="DNA Cyclobutane Dipyrimidine Photolyase, subunit A, domain 3"/>
    <property type="match status" value="1"/>
</dbReference>
<evidence type="ECO:0000313" key="5">
    <source>
        <dbReference type="EMBL" id="GJD41382.1"/>
    </source>
</evidence>
<accession>A0AAV4ZC53</accession>
<comment type="cofactor">
    <cofactor evidence="3">
        <name>FAD</name>
        <dbReference type="ChEBI" id="CHEBI:57692"/>
    </cofactor>
    <text evidence="3">Binds 1 FAD per subunit.</text>
</comment>
<evidence type="ECO:0000313" key="6">
    <source>
        <dbReference type="Proteomes" id="UP001055307"/>
    </source>
</evidence>
<feature type="binding site" evidence="3">
    <location>
        <begin position="105"/>
        <end position="112"/>
    </location>
    <ligand>
        <name>FAD</name>
        <dbReference type="ChEBI" id="CHEBI:57692"/>
    </ligand>
</feature>
<keyword evidence="2 3" id="KW-0274">FAD</keyword>
<feature type="binding site" evidence="3">
    <location>
        <position position="102"/>
    </location>
    <ligand>
        <name>FAD</name>
        <dbReference type="ChEBI" id="CHEBI:57692"/>
    </ligand>
</feature>
<dbReference type="PANTHER" id="PTHR11455">
    <property type="entry name" value="CRYPTOCHROME"/>
    <property type="match status" value="1"/>
</dbReference>
<gene>
    <name evidence="5" type="ORF">OICFNHDK_3865</name>
</gene>
<sequence>MAPIRVPLTLEKRSHRRFLAARYLTVMDRIFPMTRAAGLERLAAFLADEGAEYAGSRNFDLGLEGRSTTSALSPYLRRRLITEAEVGAAAIAAFGDEGAEKFVSEVFWRTYFKGHLETHPAAWTGYLALAAEGHERIAAEPGLRRTYEAAIEGRSGIDCFDAWASELIETGWLHNHARMWFASIWIFTLRLPWALGAEFFMRHLLDGDPASNTLSWRWVAGLHTRGKHYVARAENIRRYTNGRFDSVGLDEYPDALDEPMPPREVPLPPADALPDGEVALLLHLDDLHPESLPLGTARVVRIGGLVAHADGASDQVKVADQSAMADGLARAEAHFGCAAGHTHSGWAYGLPVVTAWAPVGPSAMALPEGCLRVRRAGDENAWPLATRGYSRLRKAIPQLI</sequence>
<dbReference type="SUPFAM" id="SSF48173">
    <property type="entry name" value="Cryptochrome/photolyase FAD-binding domain"/>
    <property type="match status" value="1"/>
</dbReference>
<dbReference type="InterPro" id="IPR036134">
    <property type="entry name" value="Crypto/Photolyase_FAD-like_sf"/>
</dbReference>
<dbReference type="GO" id="GO:0003904">
    <property type="term" value="F:deoxyribodipyrimidine photo-lyase activity"/>
    <property type="evidence" value="ECO:0007669"/>
    <property type="project" value="TreeGrafter"/>
</dbReference>
<evidence type="ECO:0000256" key="3">
    <source>
        <dbReference type="PIRSR" id="PIRSR602081-1"/>
    </source>
</evidence>
<dbReference type="EMBL" id="BPQF01000021">
    <property type="protein sequence ID" value="GJD41382.1"/>
    <property type="molecule type" value="Genomic_DNA"/>
</dbReference>
<keyword evidence="1 3" id="KW-0285">Flavoprotein</keyword>
<feature type="domain" description="Cryptochrome/DNA photolyase FAD-binding" evidence="4">
    <location>
        <begin position="102"/>
        <end position="233"/>
    </location>
</feature>
<dbReference type="AlphaFoldDB" id="A0AAV4ZC53"/>
<organism evidence="5 6">
    <name type="scientific">Methylobacterium bullatum</name>
    <dbReference type="NCBI Taxonomy" id="570505"/>
    <lineage>
        <taxon>Bacteria</taxon>
        <taxon>Pseudomonadati</taxon>
        <taxon>Pseudomonadota</taxon>
        <taxon>Alphaproteobacteria</taxon>
        <taxon>Hyphomicrobiales</taxon>
        <taxon>Methylobacteriaceae</taxon>
        <taxon>Methylobacterium</taxon>
    </lineage>
</organism>
<dbReference type="Proteomes" id="UP001055307">
    <property type="component" value="Unassembled WGS sequence"/>
</dbReference>
<feature type="binding site" evidence="3">
    <location>
        <begin position="206"/>
        <end position="208"/>
    </location>
    <ligand>
        <name>FAD</name>
        <dbReference type="ChEBI" id="CHEBI:57692"/>
    </ligand>
</feature>
<dbReference type="GO" id="GO:0003677">
    <property type="term" value="F:DNA binding"/>
    <property type="evidence" value="ECO:0007669"/>
    <property type="project" value="TreeGrafter"/>
</dbReference>
<feature type="binding site" evidence="3">
    <location>
        <position position="53"/>
    </location>
    <ligand>
        <name>FAD</name>
        <dbReference type="ChEBI" id="CHEBI:57692"/>
    </ligand>
</feature>
<comment type="caution">
    <text evidence="5">The sequence shown here is derived from an EMBL/GenBank/DDBJ whole genome shotgun (WGS) entry which is preliminary data.</text>
</comment>
<keyword evidence="6" id="KW-1185">Reference proteome</keyword>
<evidence type="ECO:0000256" key="1">
    <source>
        <dbReference type="ARBA" id="ARBA00022630"/>
    </source>
</evidence>
<proteinExistence type="predicted"/>
<dbReference type="InterPro" id="IPR002081">
    <property type="entry name" value="Cryptochrome/DNA_photolyase_1"/>
</dbReference>
<evidence type="ECO:0000256" key="2">
    <source>
        <dbReference type="ARBA" id="ARBA00022827"/>
    </source>
</evidence>
<feature type="binding site" evidence="3">
    <location>
        <begin position="69"/>
        <end position="73"/>
    </location>
    <ligand>
        <name>FAD</name>
        <dbReference type="ChEBI" id="CHEBI:57692"/>
    </ligand>
</feature>
<dbReference type="Gene3D" id="1.25.40.80">
    <property type="match status" value="1"/>
</dbReference>
<reference evidence="5" key="2">
    <citation type="submission" date="2021-08" db="EMBL/GenBank/DDBJ databases">
        <authorList>
            <person name="Tani A."/>
            <person name="Ola A."/>
            <person name="Ogura Y."/>
            <person name="Katsura K."/>
            <person name="Hayashi T."/>
        </authorList>
    </citation>
    <scope>NUCLEOTIDE SEQUENCE</scope>
    <source>
        <strain evidence="5">DSM 21893</strain>
    </source>
</reference>
<protein>
    <recommendedName>
        <fullName evidence="4">Cryptochrome/DNA photolyase FAD-binding domain-containing protein</fullName>
    </recommendedName>
</protein>
<evidence type="ECO:0000259" key="4">
    <source>
        <dbReference type="Pfam" id="PF03441"/>
    </source>
</evidence>
<dbReference type="Pfam" id="PF03441">
    <property type="entry name" value="FAD_binding_7"/>
    <property type="match status" value="1"/>
</dbReference>
<reference evidence="5" key="1">
    <citation type="journal article" date="2016" name="Front. Microbiol.">
        <title>Genome Sequence of the Piezophilic, Mesophilic Sulfate-Reducing Bacterium Desulfovibrio indicus J2T.</title>
        <authorList>
            <person name="Cao J."/>
            <person name="Maignien L."/>
            <person name="Shao Z."/>
            <person name="Alain K."/>
            <person name="Jebbar M."/>
        </authorList>
    </citation>
    <scope>NUCLEOTIDE SEQUENCE</scope>
    <source>
        <strain evidence="5">DSM 21893</strain>
    </source>
</reference>
<name>A0AAV4ZC53_9HYPH</name>
<dbReference type="GO" id="GO:0071949">
    <property type="term" value="F:FAD binding"/>
    <property type="evidence" value="ECO:0007669"/>
    <property type="project" value="TreeGrafter"/>
</dbReference>